<dbReference type="Pfam" id="PF00145">
    <property type="entry name" value="DNA_methylase"/>
    <property type="match status" value="1"/>
</dbReference>
<dbReference type="GO" id="GO:0044027">
    <property type="term" value="P:negative regulation of gene expression via chromosomal CpG island methylation"/>
    <property type="evidence" value="ECO:0007669"/>
    <property type="project" value="TreeGrafter"/>
</dbReference>
<dbReference type="PROSITE" id="PS00095">
    <property type="entry name" value="C5_MTASE_2"/>
    <property type="match status" value="1"/>
</dbReference>
<dbReference type="InterPro" id="IPR018117">
    <property type="entry name" value="C5_DNA_meth_AS"/>
</dbReference>
<dbReference type="RefSeq" id="WP_108788743.1">
    <property type="nucleotide sequence ID" value="NZ_ONZG01000007.1"/>
</dbReference>
<keyword evidence="1 6" id="KW-0489">Methyltransferase</keyword>
<comment type="catalytic activity">
    <reaction evidence="5 8">
        <text>a 2'-deoxycytidine in DNA + S-adenosyl-L-methionine = a 5-methyl-2'-deoxycytidine in DNA + S-adenosyl-L-homocysteine + H(+)</text>
        <dbReference type="Rhea" id="RHEA:13681"/>
        <dbReference type="Rhea" id="RHEA-COMP:11369"/>
        <dbReference type="Rhea" id="RHEA-COMP:11370"/>
        <dbReference type="ChEBI" id="CHEBI:15378"/>
        <dbReference type="ChEBI" id="CHEBI:57856"/>
        <dbReference type="ChEBI" id="CHEBI:59789"/>
        <dbReference type="ChEBI" id="CHEBI:85452"/>
        <dbReference type="ChEBI" id="CHEBI:85454"/>
        <dbReference type="EC" id="2.1.1.37"/>
    </reaction>
</comment>
<dbReference type="InterPro" id="IPR029063">
    <property type="entry name" value="SAM-dependent_MTases_sf"/>
</dbReference>
<keyword evidence="10" id="KW-1185">Reference proteome</keyword>
<protein>
    <recommendedName>
        <fullName evidence="8">Cytosine-specific methyltransferase</fullName>
        <ecNumber evidence="8">2.1.1.37</ecNumber>
    </recommendedName>
</protein>
<accession>A0A2R8CAM0</accession>
<dbReference type="Gene3D" id="3.90.120.10">
    <property type="entry name" value="DNA Methylase, subunit A, domain 2"/>
    <property type="match status" value="1"/>
</dbReference>
<evidence type="ECO:0000313" key="10">
    <source>
        <dbReference type="Proteomes" id="UP000244898"/>
    </source>
</evidence>
<evidence type="ECO:0000256" key="1">
    <source>
        <dbReference type="ARBA" id="ARBA00022603"/>
    </source>
</evidence>
<dbReference type="PRINTS" id="PR00105">
    <property type="entry name" value="C5METTRFRASE"/>
</dbReference>
<keyword evidence="4" id="KW-0680">Restriction system</keyword>
<evidence type="ECO:0000256" key="7">
    <source>
        <dbReference type="RuleBase" id="RU000416"/>
    </source>
</evidence>
<comment type="similarity">
    <text evidence="6 7">Belongs to the class I-like SAM-binding methyltransferase superfamily. C5-methyltransferase family.</text>
</comment>
<feature type="active site" evidence="6">
    <location>
        <position position="107"/>
    </location>
</feature>
<evidence type="ECO:0000256" key="8">
    <source>
        <dbReference type="RuleBase" id="RU000417"/>
    </source>
</evidence>
<dbReference type="GO" id="GO:0032259">
    <property type="term" value="P:methylation"/>
    <property type="evidence" value="ECO:0007669"/>
    <property type="project" value="UniProtKB-KW"/>
</dbReference>
<dbReference type="PANTHER" id="PTHR10629:SF52">
    <property type="entry name" value="DNA (CYTOSINE-5)-METHYLTRANSFERASE 1"/>
    <property type="match status" value="1"/>
</dbReference>
<evidence type="ECO:0000256" key="3">
    <source>
        <dbReference type="ARBA" id="ARBA00022691"/>
    </source>
</evidence>
<dbReference type="EC" id="2.1.1.37" evidence="8"/>
<evidence type="ECO:0000256" key="6">
    <source>
        <dbReference type="PROSITE-ProRule" id="PRU01016"/>
    </source>
</evidence>
<dbReference type="GO" id="GO:0003886">
    <property type="term" value="F:DNA (cytosine-5-)-methyltransferase activity"/>
    <property type="evidence" value="ECO:0007669"/>
    <property type="project" value="UniProtKB-EC"/>
</dbReference>
<sequence length="485" mass="54431">MNKTPEKLRSVDLFAGCGGLSLGLKQAGFSHVLAVEKSEMAAETFFHNLVKRLETEDEWPGYVSDSIDDQFVRGLVVGELQKVLDSDRIFESLREKEIDLVAGGPPCQGFSLAGRRDPSDKRNDLPWQFLEFVERVQPKTVVMENVAGMRQAFRKHGKASPFEELQRALEETGRGYKVQPMALNAKHFGVAQNRPRVFLVGLRADLATDNMVFTAEAWDSHRDLDPASGEDMRPTLAPWATHGLPEGTELIPSWDAISDLAFHKNTNSAFVSPYVKDLNGRVLVPASQALAGATAKVLRNHVRRKHGERVQDRFRLYHQFSEYKIDPLILTVSADTEMSATQKREFVTLKISQAQEKFGFDKKTARKLIEDSLRLGTKKHSQRALNPKQPAPTVVSLPDDFVHPFEARTLTVRELARFQSFPDTFEFRSKETTGGPRRKFEVPQYTQVGNAVPPLLAKAIGNHLRAILSQNQCNTEQDNQLAQSA</sequence>
<dbReference type="GO" id="GO:0003677">
    <property type="term" value="F:DNA binding"/>
    <property type="evidence" value="ECO:0007669"/>
    <property type="project" value="TreeGrafter"/>
</dbReference>
<dbReference type="InterPro" id="IPR001525">
    <property type="entry name" value="C5_MeTfrase"/>
</dbReference>
<organism evidence="9 10">
    <name type="scientific">Falsiruegeria mediterranea M17</name>
    <dbReference type="NCBI Taxonomy" id="1200281"/>
    <lineage>
        <taxon>Bacteria</taxon>
        <taxon>Pseudomonadati</taxon>
        <taxon>Pseudomonadota</taxon>
        <taxon>Alphaproteobacteria</taxon>
        <taxon>Rhodobacterales</taxon>
        <taxon>Roseobacteraceae</taxon>
        <taxon>Falsiruegeria</taxon>
    </lineage>
</organism>
<dbReference type="NCBIfam" id="TIGR00675">
    <property type="entry name" value="dcm"/>
    <property type="match status" value="1"/>
</dbReference>
<proteinExistence type="inferred from homology"/>
<evidence type="ECO:0000256" key="2">
    <source>
        <dbReference type="ARBA" id="ARBA00022679"/>
    </source>
</evidence>
<dbReference type="OrthoDB" id="9813719at2"/>
<evidence type="ECO:0000256" key="5">
    <source>
        <dbReference type="ARBA" id="ARBA00047422"/>
    </source>
</evidence>
<gene>
    <name evidence="9" type="primary">aplIM_1</name>
    <name evidence="9" type="ORF">TRM7615_02914</name>
</gene>
<dbReference type="SUPFAM" id="SSF53335">
    <property type="entry name" value="S-adenosyl-L-methionine-dependent methyltransferases"/>
    <property type="match status" value="1"/>
</dbReference>
<dbReference type="GO" id="GO:0009307">
    <property type="term" value="P:DNA restriction-modification system"/>
    <property type="evidence" value="ECO:0007669"/>
    <property type="project" value="UniProtKB-KW"/>
</dbReference>
<dbReference type="PANTHER" id="PTHR10629">
    <property type="entry name" value="CYTOSINE-SPECIFIC METHYLTRANSFERASE"/>
    <property type="match status" value="1"/>
</dbReference>
<keyword evidence="3 6" id="KW-0949">S-adenosyl-L-methionine</keyword>
<dbReference type="InterPro" id="IPR050390">
    <property type="entry name" value="C5-Methyltransferase"/>
</dbReference>
<reference evidence="10" key="1">
    <citation type="submission" date="2018-03" db="EMBL/GenBank/DDBJ databases">
        <authorList>
            <person name="Rodrigo-Torres L."/>
            <person name="Arahal R. D."/>
            <person name="Lucena T."/>
        </authorList>
    </citation>
    <scope>NUCLEOTIDE SEQUENCE [LARGE SCALE GENOMIC DNA]</scope>
    <source>
        <strain evidence="10">CECT 7615</strain>
    </source>
</reference>
<keyword evidence="2 6" id="KW-0808">Transferase</keyword>
<evidence type="ECO:0000313" key="9">
    <source>
        <dbReference type="EMBL" id="SPJ29396.1"/>
    </source>
</evidence>
<dbReference type="EMBL" id="ONZG01000007">
    <property type="protein sequence ID" value="SPJ29396.1"/>
    <property type="molecule type" value="Genomic_DNA"/>
</dbReference>
<dbReference type="InterPro" id="IPR031303">
    <property type="entry name" value="C5_meth_CS"/>
</dbReference>
<evidence type="ECO:0000256" key="4">
    <source>
        <dbReference type="ARBA" id="ARBA00022747"/>
    </source>
</evidence>
<dbReference type="PROSITE" id="PS00094">
    <property type="entry name" value="C5_MTASE_1"/>
    <property type="match status" value="1"/>
</dbReference>
<name>A0A2R8CAM0_9RHOB</name>
<dbReference type="Proteomes" id="UP000244898">
    <property type="component" value="Unassembled WGS sequence"/>
</dbReference>
<dbReference type="Gene3D" id="3.40.50.150">
    <property type="entry name" value="Vaccinia Virus protein VP39"/>
    <property type="match status" value="1"/>
</dbReference>
<dbReference type="AlphaFoldDB" id="A0A2R8CAM0"/>
<dbReference type="PROSITE" id="PS51679">
    <property type="entry name" value="SAM_MT_C5"/>
    <property type="match status" value="1"/>
</dbReference>